<feature type="domain" description="HTH cro/C1-type" evidence="2">
    <location>
        <begin position="10"/>
        <end position="64"/>
    </location>
</feature>
<reference evidence="3 4" key="1">
    <citation type="submission" date="2015-01" db="EMBL/GenBank/DDBJ databases">
        <title>Genome sequence of bacillus megaterium Q3.</title>
        <authorList>
            <person name="Wang Y."/>
            <person name="Luo K."/>
            <person name="Bai L."/>
            <person name="Luo F."/>
        </authorList>
    </citation>
    <scope>NUCLEOTIDE SEQUENCE [LARGE SCALE GENOMIC DNA]</scope>
    <source>
        <strain evidence="3 4">Q3</strain>
    </source>
</reference>
<dbReference type="Pfam" id="PF01381">
    <property type="entry name" value="HTH_3"/>
    <property type="match status" value="1"/>
</dbReference>
<accession>A0A806TCW4</accession>
<sequence>MIILTLINHVKELRAKHGYTQGDLAEKVGATRQTIAAIEKGNYVPSLLLGLTICDVFQLKMEDVFTLQKEEKNVE</sequence>
<dbReference type="SMART" id="SM00530">
    <property type="entry name" value="HTH_XRE"/>
    <property type="match status" value="1"/>
</dbReference>
<name>A0A806TCW4_PRIMG</name>
<gene>
    <name evidence="3" type="ORF">AS52_00859</name>
</gene>
<dbReference type="GO" id="GO:0003677">
    <property type="term" value="F:DNA binding"/>
    <property type="evidence" value="ECO:0007669"/>
    <property type="project" value="UniProtKB-KW"/>
</dbReference>
<evidence type="ECO:0000313" key="4">
    <source>
        <dbReference type="Proteomes" id="UP000036410"/>
    </source>
</evidence>
<proteinExistence type="predicted"/>
<dbReference type="Gene3D" id="1.10.260.40">
    <property type="entry name" value="lambda repressor-like DNA-binding domains"/>
    <property type="match status" value="1"/>
</dbReference>
<protein>
    <submittedName>
        <fullName evidence="3">Transcriptional regulator, y4mF family</fullName>
    </submittedName>
</protein>
<organism evidence="3 4">
    <name type="scientific">Priestia megaterium Q3</name>
    <dbReference type="NCBI Taxonomy" id="1452722"/>
    <lineage>
        <taxon>Bacteria</taxon>
        <taxon>Bacillati</taxon>
        <taxon>Bacillota</taxon>
        <taxon>Bacilli</taxon>
        <taxon>Bacillales</taxon>
        <taxon>Bacillaceae</taxon>
        <taxon>Priestia</taxon>
    </lineage>
</organism>
<dbReference type="InterPro" id="IPR001387">
    <property type="entry name" value="Cro/C1-type_HTH"/>
</dbReference>
<evidence type="ECO:0000259" key="2">
    <source>
        <dbReference type="PROSITE" id="PS50943"/>
    </source>
</evidence>
<dbReference type="PANTHER" id="PTHR46558">
    <property type="entry name" value="TRACRIPTIONAL REGULATORY PROTEIN-RELATED-RELATED"/>
    <property type="match status" value="1"/>
</dbReference>
<dbReference type="CDD" id="cd00093">
    <property type="entry name" value="HTH_XRE"/>
    <property type="match status" value="1"/>
</dbReference>
<dbReference type="AlphaFoldDB" id="A0A806TCW4"/>
<dbReference type="SUPFAM" id="SSF47413">
    <property type="entry name" value="lambda repressor-like DNA-binding domains"/>
    <property type="match status" value="1"/>
</dbReference>
<evidence type="ECO:0000256" key="1">
    <source>
        <dbReference type="ARBA" id="ARBA00023125"/>
    </source>
</evidence>
<evidence type="ECO:0000313" key="3">
    <source>
        <dbReference type="EMBL" id="AKP75824.1"/>
    </source>
</evidence>
<dbReference type="PROSITE" id="PS50943">
    <property type="entry name" value="HTH_CROC1"/>
    <property type="match status" value="1"/>
</dbReference>
<dbReference type="InterPro" id="IPR010982">
    <property type="entry name" value="Lambda_DNA-bd_dom_sf"/>
</dbReference>
<dbReference type="PANTHER" id="PTHR46558:SF6">
    <property type="entry name" value="TRANSCRIPTIONAL REGULATOR, PBSX FAMILY"/>
    <property type="match status" value="1"/>
</dbReference>
<dbReference type="Proteomes" id="UP000036410">
    <property type="component" value="Chromosome"/>
</dbReference>
<dbReference type="EMBL" id="CP010586">
    <property type="protein sequence ID" value="AKP75824.1"/>
    <property type="molecule type" value="Genomic_DNA"/>
</dbReference>
<keyword evidence="1" id="KW-0238">DNA-binding</keyword>